<evidence type="ECO:0000256" key="14">
    <source>
        <dbReference type="RuleBase" id="RU362082"/>
    </source>
</evidence>
<dbReference type="GO" id="GO:0015662">
    <property type="term" value="F:P-type ion transporter activity"/>
    <property type="evidence" value="ECO:0007669"/>
    <property type="project" value="InterPro"/>
</dbReference>
<evidence type="ECO:0000256" key="11">
    <source>
        <dbReference type="ARBA" id="ARBA00022989"/>
    </source>
</evidence>
<comment type="caution">
    <text evidence="19">The sequence shown here is derived from an EMBL/GenBank/DDBJ whole genome shotgun (WGS) entry which is preliminary data.</text>
</comment>
<feature type="domain" description="P-type ATPase A" evidence="16">
    <location>
        <begin position="293"/>
        <end position="430"/>
    </location>
</feature>
<evidence type="ECO:0000256" key="8">
    <source>
        <dbReference type="ARBA" id="ARBA00022840"/>
    </source>
</evidence>
<dbReference type="Gene3D" id="3.40.50.1000">
    <property type="entry name" value="HAD superfamily/HAD-like"/>
    <property type="match status" value="1"/>
</dbReference>
<dbReference type="SUPFAM" id="SSF81660">
    <property type="entry name" value="Metal cation-transporting ATPase, ATP-binding domain N"/>
    <property type="match status" value="1"/>
</dbReference>
<reference evidence="19 20" key="1">
    <citation type="submission" date="2017-06" db="EMBL/GenBank/DDBJ databases">
        <title>A platform for efficient transgenesis in Macrostomum lignano, a flatworm model organism for stem cell research.</title>
        <authorList>
            <person name="Berezikov E."/>
        </authorList>
    </citation>
    <scope>NUCLEOTIDE SEQUENCE [LARGE SCALE GENOMIC DNA]</scope>
    <source>
        <strain evidence="19">DV1</strain>
        <tissue evidence="19">Whole organism</tissue>
    </source>
</reference>
<evidence type="ECO:0000256" key="3">
    <source>
        <dbReference type="ARBA" id="ARBA00022553"/>
    </source>
</evidence>
<dbReference type="InterPro" id="IPR047821">
    <property type="entry name" value="P5B-type_ATPase"/>
</dbReference>
<evidence type="ECO:0000256" key="15">
    <source>
        <dbReference type="SAM" id="MobiDB-lite"/>
    </source>
</evidence>
<dbReference type="Pfam" id="PF00690">
    <property type="entry name" value="Cation_ATPase_N"/>
    <property type="match status" value="1"/>
</dbReference>
<keyword evidence="4 14" id="KW-0812">Transmembrane</keyword>
<dbReference type="InterPro" id="IPR023214">
    <property type="entry name" value="HAD_sf"/>
</dbReference>
<comment type="catalytic activity">
    <reaction evidence="13 14">
        <text>ATP + H2O = ADP + phosphate + H(+)</text>
        <dbReference type="Rhea" id="RHEA:13065"/>
        <dbReference type="ChEBI" id="CHEBI:15377"/>
        <dbReference type="ChEBI" id="CHEBI:15378"/>
        <dbReference type="ChEBI" id="CHEBI:30616"/>
        <dbReference type="ChEBI" id="CHEBI:43474"/>
        <dbReference type="ChEBI" id="CHEBI:456216"/>
    </reaction>
</comment>
<feature type="transmembrane region" description="Helical" evidence="14">
    <location>
        <begin position="1067"/>
        <end position="1088"/>
    </location>
</feature>
<keyword evidence="9 14" id="KW-0460">Magnesium</keyword>
<keyword evidence="10 14" id="KW-1278">Translocase</keyword>
<dbReference type="STRING" id="282301.A0A267G531"/>
<evidence type="ECO:0000256" key="10">
    <source>
        <dbReference type="ARBA" id="ARBA00022967"/>
    </source>
</evidence>
<keyword evidence="3" id="KW-0597">Phosphoprotein</keyword>
<dbReference type="PRINTS" id="PR00119">
    <property type="entry name" value="CATATPASE"/>
</dbReference>
<evidence type="ECO:0000313" key="19">
    <source>
        <dbReference type="EMBL" id="PAA80352.1"/>
    </source>
</evidence>
<dbReference type="SUPFAM" id="SSF81653">
    <property type="entry name" value="Calcium ATPase, transduction domain A"/>
    <property type="match status" value="1"/>
</dbReference>
<evidence type="ECO:0000256" key="9">
    <source>
        <dbReference type="ARBA" id="ARBA00022842"/>
    </source>
</evidence>
<feature type="transmembrane region" description="Helical" evidence="14">
    <location>
        <begin position="957"/>
        <end position="979"/>
    </location>
</feature>
<feature type="transmembrane region" description="Helical" evidence="14">
    <location>
        <begin position="476"/>
        <end position="503"/>
    </location>
</feature>
<dbReference type="PANTHER" id="PTHR45630:SF8">
    <property type="entry name" value="CATION-TRANSPORTING ATPASE"/>
    <property type="match status" value="1"/>
</dbReference>
<feature type="transmembrane region" description="Helical" evidence="14">
    <location>
        <begin position="1020"/>
        <end position="1047"/>
    </location>
</feature>
<dbReference type="FunFam" id="3.40.50.1000:FF:000045">
    <property type="entry name" value="Cation-transporting ATPase"/>
    <property type="match status" value="1"/>
</dbReference>
<dbReference type="InterPro" id="IPR044492">
    <property type="entry name" value="P_typ_ATPase_HD_dom"/>
</dbReference>
<dbReference type="InterPro" id="IPR018303">
    <property type="entry name" value="ATPase_P-typ_P_site"/>
</dbReference>
<dbReference type="Gene3D" id="2.70.150.10">
    <property type="entry name" value="Calcium-transporting ATPase, cytoplasmic transduction domain A"/>
    <property type="match status" value="1"/>
</dbReference>
<dbReference type="CDD" id="cd07542">
    <property type="entry name" value="P-type_ATPase_cation"/>
    <property type="match status" value="1"/>
</dbReference>
<evidence type="ECO:0000259" key="17">
    <source>
        <dbReference type="Pfam" id="PF00690"/>
    </source>
</evidence>
<dbReference type="FunFam" id="3.40.1110.10:FF:000026">
    <property type="entry name" value="Cation-transporting ATPase"/>
    <property type="match status" value="1"/>
</dbReference>
<feature type="transmembrane region" description="Helical" evidence="14">
    <location>
        <begin position="1100"/>
        <end position="1120"/>
    </location>
</feature>
<dbReference type="OrthoDB" id="48943at2759"/>
<keyword evidence="5 14" id="KW-0479">Metal-binding</keyword>
<dbReference type="SFLD" id="SFLDG00002">
    <property type="entry name" value="C1.7:_P-type_atpase_like"/>
    <property type="match status" value="1"/>
</dbReference>
<feature type="transmembrane region" description="Helical" evidence="14">
    <location>
        <begin position="46"/>
        <end position="63"/>
    </location>
</feature>
<keyword evidence="12 14" id="KW-0472">Membrane</keyword>
<evidence type="ECO:0000256" key="2">
    <source>
        <dbReference type="ARBA" id="ARBA00006000"/>
    </source>
</evidence>
<evidence type="ECO:0000256" key="4">
    <source>
        <dbReference type="ARBA" id="ARBA00022692"/>
    </source>
</evidence>
<evidence type="ECO:0000259" key="18">
    <source>
        <dbReference type="Pfam" id="PF12409"/>
    </source>
</evidence>
<sequence length="1290" mass="145040">MTQNLLENGTDSIPLEAQGSVKCVINAGCDDESRIYGYRRNQLRTALTYAGFVLTAFLLRLVFHWKPEWYVKCTHDRCSLRRAEKLVIKDQYQQFFVHDICIVTRTGARVKLVNRRSLFNSCVPDTHCVETGTGVRLLDPFMSAAKTAVATERQPLLSRLEEDALIRYFYHKKIKYVWVSELEGFAKIDVFSNTPCSHFHRTTGLLEEDAELQRVKFGGNRVQIPLTPIWQLFVLKALHPFYIFQVFSVTVWFNDGYWMYATCIVIISTVSLSLSVFETARNERNLRLTLVSSDHVKVARGIDNYTELDSDLLVPGDVIEIPKNGCVMQCDAVLIAGNCIVNESMLTGESVPVLKTPLPDPSSSRKKQQLQQQKVRSKPELIFNVREHNKHVLFCGTKVIQTRFVEGSRVRAVVVRTGFMTAKGEMIRSILFPKPIEFKFNQDVIHYLMVLGLFALAGFVYTVVLMHSRGYPVSKMIIRALDLITIVVPPALPAAMTVGIVFAQTRLRKAKIFCISPNQINVSGTLNAVCFDKTGTLTEDGLDLWGVLPTEGDTFAQPVHQPDSLASSPFLEAMATCHTLTRIEGELSGDPLDLKMFLSTGWQLEEPERDDHKKFDQLVSTIVRQPAGQTQPEESQRTPCEIGIVRQFTFSSSLQRMSVIARRLGADHFTAYVKGSPEMVQSLCRPETIPASFHDCLMLYTRQGYRVIGLAYKPLRISYLKAQKIGRESVERELIFLGLLVMENRLKPQTTRVIHELLNANIRPVMVTGDNILTALSVARDCDIIGDQDSVILVQGTPAEPPFKAQVDFHYAGDLRKKVREVVPEHAFSMLNARDPEIDIREGNYHLAMTGRSWEIVRANFPHLIPKLVVKGTVFARFSPDQKAQLVEALQQVGYTVGMCGDGANDCGALKAAHAGISLSEAEASVASPFTSKEQNISCVPTLIREGRCALITSFGIFKFMAGYSTAQFMSCLILYYIGCNLIDVQFLYVDLFIITTLSITFGYTRAFPRMAKEVPSMRLMSAVTITSISCQILLNAIFQSMAFLYVHTQSWFYPFHRDVMSESYSSYENTMVFLVSMYQYITMAVVFSKSTPYRRTIFSNYFILVNILVTLAVNIYVTLDPFPWLKNALHLWDTPRDNPSVRFKFLVLGAVLMNFLLSYIAEELIEGPWFRMLVRRIRRAVAANSEKEYERIKDELQQEKGSWPPITRTSSYQDMTHQDLLKFVNEVPIRRTHSASGPLVAGDVTSDDEEDEDEAFGASGGAGASDGGGGGGAGPSSERRHMLASLSEK</sequence>
<dbReference type="PROSITE" id="PS00154">
    <property type="entry name" value="ATPASE_E1_E2"/>
    <property type="match status" value="1"/>
</dbReference>
<dbReference type="PANTHER" id="PTHR45630">
    <property type="entry name" value="CATION-TRANSPORTING ATPASE-RELATED"/>
    <property type="match status" value="1"/>
</dbReference>
<dbReference type="InterPro" id="IPR001757">
    <property type="entry name" value="P_typ_ATPase"/>
</dbReference>
<dbReference type="SFLD" id="SFLDS00003">
    <property type="entry name" value="Haloacid_Dehalogenase"/>
    <property type="match status" value="1"/>
</dbReference>
<dbReference type="FunFam" id="1.20.1110.10:FF:000023">
    <property type="entry name" value="Cation-transporting ATPase"/>
    <property type="match status" value="1"/>
</dbReference>
<dbReference type="GO" id="GO:0016887">
    <property type="term" value="F:ATP hydrolysis activity"/>
    <property type="evidence" value="ECO:0007669"/>
    <property type="project" value="InterPro"/>
</dbReference>
<keyword evidence="8 14" id="KW-0067">ATP-binding</keyword>
<evidence type="ECO:0000259" key="16">
    <source>
        <dbReference type="Pfam" id="PF00122"/>
    </source>
</evidence>
<feature type="transmembrane region" description="Helical" evidence="14">
    <location>
        <begin position="985"/>
        <end position="1008"/>
    </location>
</feature>
<feature type="transmembrane region" description="Helical" evidence="14">
    <location>
        <begin position="1140"/>
        <end position="1162"/>
    </location>
</feature>
<dbReference type="SUPFAM" id="SSF56784">
    <property type="entry name" value="HAD-like"/>
    <property type="match status" value="1"/>
</dbReference>
<feature type="region of interest" description="Disordered" evidence="15">
    <location>
        <begin position="1236"/>
        <end position="1290"/>
    </location>
</feature>
<keyword evidence="6 14" id="KW-0547">Nucleotide-binding</keyword>
<dbReference type="GO" id="GO:0046872">
    <property type="term" value="F:metal ion binding"/>
    <property type="evidence" value="ECO:0007669"/>
    <property type="project" value="UniProtKB-UniRule"/>
</dbReference>
<keyword evidence="11 14" id="KW-1133">Transmembrane helix</keyword>
<dbReference type="GO" id="GO:0005524">
    <property type="term" value="F:ATP binding"/>
    <property type="evidence" value="ECO:0007669"/>
    <property type="project" value="UniProtKB-UniRule"/>
</dbReference>
<feature type="domain" description="Cation-transporting P-type ATPase N-terminal" evidence="17">
    <location>
        <begin position="199"/>
        <end position="252"/>
    </location>
</feature>
<feature type="transmembrane region" description="Helical" evidence="14">
    <location>
        <begin position="229"/>
        <end position="251"/>
    </location>
</feature>
<dbReference type="EMBL" id="NIVC01000586">
    <property type="protein sequence ID" value="PAA80352.1"/>
    <property type="molecule type" value="Genomic_DNA"/>
</dbReference>
<proteinExistence type="inferred from homology"/>
<feature type="compositionally biased region" description="Acidic residues" evidence="15">
    <location>
        <begin position="1246"/>
        <end position="1256"/>
    </location>
</feature>
<gene>
    <name evidence="19" type="ORF">BOX15_Mlig029214g1</name>
</gene>
<dbReference type="InterPro" id="IPR036412">
    <property type="entry name" value="HAD-like_sf"/>
</dbReference>
<dbReference type="Proteomes" id="UP000215902">
    <property type="component" value="Unassembled WGS sequence"/>
</dbReference>
<dbReference type="InterPro" id="IPR047819">
    <property type="entry name" value="P5A-ATPase_N"/>
</dbReference>
<comment type="subcellular location">
    <subcellularLocation>
        <location evidence="1">Late endosome membrane</location>
        <topology evidence="1">Multi-pass membrane protein</topology>
    </subcellularLocation>
    <subcellularLocation>
        <location evidence="14">Membrane</location>
        <topology evidence="14">Multi-pass membrane protein</topology>
    </subcellularLocation>
</comment>
<dbReference type="EC" id="7.2.2.-" evidence="14"/>
<organism evidence="19 20">
    <name type="scientific">Macrostomum lignano</name>
    <dbReference type="NCBI Taxonomy" id="282301"/>
    <lineage>
        <taxon>Eukaryota</taxon>
        <taxon>Metazoa</taxon>
        <taxon>Spiralia</taxon>
        <taxon>Lophotrochozoa</taxon>
        <taxon>Platyhelminthes</taxon>
        <taxon>Rhabditophora</taxon>
        <taxon>Macrostomorpha</taxon>
        <taxon>Macrostomida</taxon>
        <taxon>Macrostomidae</taxon>
        <taxon>Macrostomum</taxon>
    </lineage>
</organism>
<dbReference type="InterPro" id="IPR023298">
    <property type="entry name" value="ATPase_P-typ_TM_dom_sf"/>
</dbReference>
<dbReference type="Pfam" id="PF12409">
    <property type="entry name" value="P5-ATPase"/>
    <property type="match status" value="1"/>
</dbReference>
<feature type="domain" description="P5B-type ATPase N-terminal" evidence="18">
    <location>
        <begin position="30"/>
        <end position="178"/>
    </location>
</feature>
<dbReference type="Pfam" id="PF00122">
    <property type="entry name" value="E1-E2_ATPase"/>
    <property type="match status" value="1"/>
</dbReference>
<dbReference type="NCBIfam" id="TIGR01657">
    <property type="entry name" value="P-ATPase-V"/>
    <property type="match status" value="1"/>
</dbReference>
<accession>A0A267G531</accession>
<dbReference type="GO" id="GO:0015203">
    <property type="term" value="F:polyamine transmembrane transporter activity"/>
    <property type="evidence" value="ECO:0007669"/>
    <property type="project" value="TreeGrafter"/>
</dbReference>
<dbReference type="InterPro" id="IPR006544">
    <property type="entry name" value="P-type_TPase_V"/>
</dbReference>
<comment type="similarity">
    <text evidence="2 14">Belongs to the cation transport ATPase (P-type) (TC 3.A.3) family. Type V subfamily.</text>
</comment>
<feature type="compositionally biased region" description="Basic and acidic residues" evidence="15">
    <location>
        <begin position="1278"/>
        <end position="1290"/>
    </location>
</feature>
<feature type="compositionally biased region" description="Gly residues" evidence="15">
    <location>
        <begin position="1259"/>
        <end position="1275"/>
    </location>
</feature>
<feature type="transmembrane region" description="Helical" evidence="14">
    <location>
        <begin position="444"/>
        <end position="464"/>
    </location>
</feature>
<dbReference type="Gene3D" id="3.40.1110.10">
    <property type="entry name" value="Calcium-transporting ATPase, cytoplasmic domain N"/>
    <property type="match status" value="1"/>
</dbReference>
<evidence type="ECO:0000256" key="6">
    <source>
        <dbReference type="ARBA" id="ARBA00022741"/>
    </source>
</evidence>
<dbReference type="InterPro" id="IPR004014">
    <property type="entry name" value="ATPase_P-typ_cation-transptr_N"/>
</dbReference>
<dbReference type="NCBIfam" id="TIGR01494">
    <property type="entry name" value="ATPase_P-type"/>
    <property type="match status" value="2"/>
</dbReference>
<evidence type="ECO:0000256" key="13">
    <source>
        <dbReference type="ARBA" id="ARBA00049360"/>
    </source>
</evidence>
<name>A0A267G531_9PLAT</name>
<evidence type="ECO:0000256" key="5">
    <source>
        <dbReference type="ARBA" id="ARBA00022723"/>
    </source>
</evidence>
<dbReference type="Pfam" id="PF13246">
    <property type="entry name" value="Cation_ATPase"/>
    <property type="match status" value="1"/>
</dbReference>
<evidence type="ECO:0000256" key="7">
    <source>
        <dbReference type="ARBA" id="ARBA00022753"/>
    </source>
</evidence>
<keyword evidence="20" id="KW-1185">Reference proteome</keyword>
<dbReference type="GO" id="GO:0006874">
    <property type="term" value="P:intracellular calcium ion homeostasis"/>
    <property type="evidence" value="ECO:0007669"/>
    <property type="project" value="TreeGrafter"/>
</dbReference>
<dbReference type="GO" id="GO:0031902">
    <property type="term" value="C:late endosome membrane"/>
    <property type="evidence" value="ECO:0007669"/>
    <property type="project" value="UniProtKB-SubCell"/>
</dbReference>
<dbReference type="SUPFAM" id="SSF81665">
    <property type="entry name" value="Calcium ATPase, transmembrane domain M"/>
    <property type="match status" value="1"/>
</dbReference>
<dbReference type="InterPro" id="IPR023299">
    <property type="entry name" value="ATPase_P-typ_cyto_dom_N"/>
</dbReference>
<dbReference type="SFLD" id="SFLDF00027">
    <property type="entry name" value="p-type_atpase"/>
    <property type="match status" value="1"/>
</dbReference>
<dbReference type="InterPro" id="IPR008250">
    <property type="entry name" value="ATPase_P-typ_transduc_dom_A_sf"/>
</dbReference>
<protein>
    <recommendedName>
        <fullName evidence="14">Cation-transporting ATPase</fullName>
        <ecNumber evidence="14">7.2.2.-</ecNumber>
    </recommendedName>
</protein>
<dbReference type="GO" id="GO:0019829">
    <property type="term" value="F:ATPase-coupled monoatomic cation transmembrane transporter activity"/>
    <property type="evidence" value="ECO:0007669"/>
    <property type="project" value="UniProtKB-UniRule"/>
</dbReference>
<evidence type="ECO:0000256" key="1">
    <source>
        <dbReference type="ARBA" id="ARBA00004107"/>
    </source>
</evidence>
<evidence type="ECO:0000256" key="12">
    <source>
        <dbReference type="ARBA" id="ARBA00023136"/>
    </source>
</evidence>
<feature type="transmembrane region" description="Helical" evidence="14">
    <location>
        <begin position="257"/>
        <end position="277"/>
    </location>
</feature>
<dbReference type="InterPro" id="IPR059000">
    <property type="entry name" value="ATPase_P-type_domA"/>
</dbReference>
<evidence type="ECO:0000313" key="20">
    <source>
        <dbReference type="Proteomes" id="UP000215902"/>
    </source>
</evidence>
<keyword evidence="7" id="KW-0967">Endosome</keyword>